<evidence type="ECO:0000313" key="3">
    <source>
        <dbReference type="Proteomes" id="UP000550401"/>
    </source>
</evidence>
<dbReference type="EMBL" id="JACGXL010000004">
    <property type="protein sequence ID" value="MBA8888646.1"/>
    <property type="molecule type" value="Genomic_DNA"/>
</dbReference>
<dbReference type="AlphaFoldDB" id="A0A839F240"/>
<dbReference type="NCBIfam" id="NF041518">
    <property type="entry name" value="choice_anch_Q"/>
    <property type="match status" value="1"/>
</dbReference>
<dbReference type="InterPro" id="IPR011050">
    <property type="entry name" value="Pectin_lyase_fold/virulence"/>
</dbReference>
<protein>
    <recommendedName>
        <fullName evidence="4">Outer membrane repeat protein</fullName>
    </recommendedName>
</protein>
<feature type="signal peptide" evidence="1">
    <location>
        <begin position="1"/>
        <end position="28"/>
    </location>
</feature>
<keyword evidence="1" id="KW-0732">Signal</keyword>
<comment type="caution">
    <text evidence="2">The sequence shown here is derived from an EMBL/GenBank/DDBJ whole genome shotgun (WGS) entry which is preliminary data.</text>
</comment>
<accession>A0A839F240</accession>
<sequence>MTATRSPGRTRALARALALSFGSAVAGAAASDVATRSKAVDAPHGANFTLTNCNDSGAGSLRQAMLDAHNNTTVDFSQLSCSLITLTSGALTDPDTDSLKLVAPVRVVGGKPLPSITIDANDHSRVIEHRSGGSLEITGLALSHGHTNANKGGCIYAMGHVTATATTVSACTAASNDANAALGGGIWSNDQVDLVFSTISGNVALARAGGGYAYGGGVFSSYGFYAVFSSITSNNATGIGYGGGVGVTGPAMLRSSLVSANTAAYGGGLGLFGGPDVGSSDLAIVDSTIAFNTATGFAGGIEAGGDLTIHNSTIARNYGARADHANGIVIEGSHVLTLVSSIVALSTPGGDISGAASIGGDHDFIGQASVAVPAGTLSGDPHLSTLGDYGGQTMAIGLQPGSPAIGAGANPLSLVCDQRGGGWAGAYAMSGLYPRQVGAQVDIGAVEFGSGDAIYADGFEEPIASCYPT</sequence>
<dbReference type="InterPro" id="IPR059226">
    <property type="entry name" value="Choice_anch_Q_dom"/>
</dbReference>
<organism evidence="2 3">
    <name type="scientific">Dokdonella fugitiva</name>
    <dbReference type="NCBI Taxonomy" id="328517"/>
    <lineage>
        <taxon>Bacteria</taxon>
        <taxon>Pseudomonadati</taxon>
        <taxon>Pseudomonadota</taxon>
        <taxon>Gammaproteobacteria</taxon>
        <taxon>Lysobacterales</taxon>
        <taxon>Rhodanobacteraceae</taxon>
        <taxon>Dokdonella</taxon>
    </lineage>
</organism>
<proteinExistence type="predicted"/>
<keyword evidence="3" id="KW-1185">Reference proteome</keyword>
<reference evidence="2 3" key="1">
    <citation type="submission" date="2020-07" db="EMBL/GenBank/DDBJ databases">
        <title>Genomic Encyclopedia of Type Strains, Phase IV (KMG-V): Genome sequencing to study the core and pangenomes of soil and plant-associated prokaryotes.</title>
        <authorList>
            <person name="Whitman W."/>
        </authorList>
    </citation>
    <scope>NUCLEOTIDE SEQUENCE [LARGE SCALE GENOMIC DNA]</scope>
    <source>
        <strain evidence="2 3">RH2WT43</strain>
    </source>
</reference>
<dbReference type="SUPFAM" id="SSF51126">
    <property type="entry name" value="Pectin lyase-like"/>
    <property type="match status" value="1"/>
</dbReference>
<evidence type="ECO:0000256" key="1">
    <source>
        <dbReference type="SAM" id="SignalP"/>
    </source>
</evidence>
<dbReference type="Proteomes" id="UP000550401">
    <property type="component" value="Unassembled WGS sequence"/>
</dbReference>
<name>A0A839F240_9GAMM</name>
<gene>
    <name evidence="2" type="ORF">FHW12_002879</name>
</gene>
<dbReference type="RefSeq" id="WP_182531684.1">
    <property type="nucleotide sequence ID" value="NZ_JACGXL010000004.1"/>
</dbReference>
<feature type="chain" id="PRO_5032723241" description="Outer membrane repeat protein" evidence="1">
    <location>
        <begin position="29"/>
        <end position="469"/>
    </location>
</feature>
<evidence type="ECO:0000313" key="2">
    <source>
        <dbReference type="EMBL" id="MBA8888646.1"/>
    </source>
</evidence>
<evidence type="ECO:0008006" key="4">
    <source>
        <dbReference type="Google" id="ProtNLM"/>
    </source>
</evidence>